<dbReference type="PANTHER" id="PTHR35756:SF1">
    <property type="entry name" value="OS05G0337400 PROTEIN"/>
    <property type="match status" value="1"/>
</dbReference>
<reference evidence="2" key="3">
    <citation type="journal article" date="2017" name="Nature">
        <title>Genome sequence of the progenitor of the wheat D genome Aegilops tauschii.</title>
        <authorList>
            <person name="Luo M.C."/>
            <person name="Gu Y.Q."/>
            <person name="Puiu D."/>
            <person name="Wang H."/>
            <person name="Twardziok S.O."/>
            <person name="Deal K.R."/>
            <person name="Huo N."/>
            <person name="Zhu T."/>
            <person name="Wang L."/>
            <person name="Wang Y."/>
            <person name="McGuire P.E."/>
            <person name="Liu S."/>
            <person name="Long H."/>
            <person name="Ramasamy R.K."/>
            <person name="Rodriguez J.C."/>
            <person name="Van S.L."/>
            <person name="Yuan L."/>
            <person name="Wang Z."/>
            <person name="Xia Z."/>
            <person name="Xiao L."/>
            <person name="Anderson O.D."/>
            <person name="Ouyang S."/>
            <person name="Liang Y."/>
            <person name="Zimin A.V."/>
            <person name="Pertea G."/>
            <person name="Qi P."/>
            <person name="Bennetzen J.L."/>
            <person name="Dai X."/>
            <person name="Dawson M.W."/>
            <person name="Muller H.G."/>
            <person name="Kugler K."/>
            <person name="Rivarola-Duarte L."/>
            <person name="Spannagl M."/>
            <person name="Mayer K.F.X."/>
            <person name="Lu F.H."/>
            <person name="Bevan M.W."/>
            <person name="Leroy P."/>
            <person name="Li P."/>
            <person name="You F.M."/>
            <person name="Sun Q."/>
            <person name="Liu Z."/>
            <person name="Lyons E."/>
            <person name="Wicker T."/>
            <person name="Salzberg S.L."/>
            <person name="Devos K.M."/>
            <person name="Dvorak J."/>
        </authorList>
    </citation>
    <scope>NUCLEOTIDE SEQUENCE [LARGE SCALE GENOMIC DNA]</scope>
    <source>
        <strain evidence="2">cv. AL8/78</strain>
    </source>
</reference>
<feature type="region of interest" description="Disordered" evidence="1">
    <location>
        <begin position="1"/>
        <end position="23"/>
    </location>
</feature>
<reference evidence="2" key="4">
    <citation type="submission" date="2019-03" db="UniProtKB">
        <authorList>
            <consortium name="EnsemblPlants"/>
        </authorList>
    </citation>
    <scope>IDENTIFICATION</scope>
</reference>
<reference evidence="3" key="2">
    <citation type="journal article" date="2017" name="Nat. Plants">
        <title>The Aegilops tauschii genome reveals multiple impacts of transposons.</title>
        <authorList>
            <person name="Zhao G."/>
            <person name="Zou C."/>
            <person name="Li K."/>
            <person name="Wang K."/>
            <person name="Li T."/>
            <person name="Gao L."/>
            <person name="Zhang X."/>
            <person name="Wang H."/>
            <person name="Yang Z."/>
            <person name="Liu X."/>
            <person name="Jiang W."/>
            <person name="Mao L."/>
            <person name="Kong X."/>
            <person name="Jiao Y."/>
            <person name="Jia J."/>
        </authorList>
    </citation>
    <scope>NUCLEOTIDE SEQUENCE [LARGE SCALE GENOMIC DNA]</scope>
    <source>
        <strain evidence="3">cv. AL8/78</strain>
    </source>
</reference>
<evidence type="ECO:0000313" key="3">
    <source>
        <dbReference type="Proteomes" id="UP000015105"/>
    </source>
</evidence>
<dbReference type="GO" id="GO:0009507">
    <property type="term" value="C:chloroplast"/>
    <property type="evidence" value="ECO:0007669"/>
    <property type="project" value="TreeGrafter"/>
</dbReference>
<dbReference type="PANTHER" id="PTHR35756">
    <property type="entry name" value="OS05G0337400 PROTEIN"/>
    <property type="match status" value="1"/>
</dbReference>
<evidence type="ECO:0000313" key="2">
    <source>
        <dbReference type="EnsemblPlants" id="AET1Gv20629500.3"/>
    </source>
</evidence>
<reference evidence="3" key="1">
    <citation type="journal article" date="2014" name="Science">
        <title>Ancient hybridizations among the ancestral genomes of bread wheat.</title>
        <authorList>
            <consortium name="International Wheat Genome Sequencing Consortium,"/>
            <person name="Marcussen T."/>
            <person name="Sandve S.R."/>
            <person name="Heier L."/>
            <person name="Spannagl M."/>
            <person name="Pfeifer M."/>
            <person name="Jakobsen K.S."/>
            <person name="Wulff B.B."/>
            <person name="Steuernagel B."/>
            <person name="Mayer K.F."/>
            <person name="Olsen O.A."/>
        </authorList>
    </citation>
    <scope>NUCLEOTIDE SEQUENCE [LARGE SCALE GENOMIC DNA]</scope>
    <source>
        <strain evidence="3">cv. AL8/78</strain>
    </source>
</reference>
<evidence type="ECO:0000256" key="1">
    <source>
        <dbReference type="SAM" id="MobiDB-lite"/>
    </source>
</evidence>
<dbReference type="Gramene" id="AET1Gv20629500.3">
    <property type="protein sequence ID" value="AET1Gv20629500.3"/>
    <property type="gene ID" value="AET1Gv20629500"/>
</dbReference>
<protein>
    <submittedName>
        <fullName evidence="2">Uncharacterized protein</fullName>
    </submittedName>
</protein>
<organism evidence="2 3">
    <name type="scientific">Aegilops tauschii subsp. strangulata</name>
    <name type="common">Goatgrass</name>
    <dbReference type="NCBI Taxonomy" id="200361"/>
    <lineage>
        <taxon>Eukaryota</taxon>
        <taxon>Viridiplantae</taxon>
        <taxon>Streptophyta</taxon>
        <taxon>Embryophyta</taxon>
        <taxon>Tracheophyta</taxon>
        <taxon>Spermatophyta</taxon>
        <taxon>Magnoliopsida</taxon>
        <taxon>Liliopsida</taxon>
        <taxon>Poales</taxon>
        <taxon>Poaceae</taxon>
        <taxon>BOP clade</taxon>
        <taxon>Pooideae</taxon>
        <taxon>Triticodae</taxon>
        <taxon>Triticeae</taxon>
        <taxon>Triticinae</taxon>
        <taxon>Aegilops</taxon>
    </lineage>
</organism>
<accession>A0A452Z499</accession>
<dbReference type="STRING" id="200361.A0A452Z499"/>
<name>A0A452Z499_AEGTS</name>
<reference evidence="2" key="5">
    <citation type="journal article" date="2021" name="G3 (Bethesda)">
        <title>Aegilops tauschii genome assembly Aet v5.0 features greater sequence contiguity and improved annotation.</title>
        <authorList>
            <person name="Wang L."/>
            <person name="Zhu T."/>
            <person name="Rodriguez J.C."/>
            <person name="Deal K.R."/>
            <person name="Dubcovsky J."/>
            <person name="McGuire P.E."/>
            <person name="Lux T."/>
            <person name="Spannagl M."/>
            <person name="Mayer K.F.X."/>
            <person name="Baldrich P."/>
            <person name="Meyers B.C."/>
            <person name="Huo N."/>
            <person name="Gu Y.Q."/>
            <person name="Zhou H."/>
            <person name="Devos K.M."/>
            <person name="Bennetzen J.L."/>
            <person name="Unver T."/>
            <person name="Budak H."/>
            <person name="Gulick P.J."/>
            <person name="Galiba G."/>
            <person name="Kalapos B."/>
            <person name="Nelson D.R."/>
            <person name="Li P."/>
            <person name="You F.M."/>
            <person name="Luo M.C."/>
            <person name="Dvorak J."/>
        </authorList>
    </citation>
    <scope>NUCLEOTIDE SEQUENCE [LARGE SCALE GENOMIC DNA]</scope>
    <source>
        <strain evidence="2">cv. AL8/78</strain>
    </source>
</reference>
<proteinExistence type="predicted"/>
<dbReference type="AlphaFoldDB" id="A0A452Z499"/>
<dbReference type="Proteomes" id="UP000015105">
    <property type="component" value="Chromosome 1D"/>
</dbReference>
<keyword evidence="3" id="KW-1185">Reference proteome</keyword>
<dbReference type="EnsemblPlants" id="AET1Gv20629500.3">
    <property type="protein sequence ID" value="AET1Gv20629500.3"/>
    <property type="gene ID" value="AET1Gv20629500"/>
</dbReference>
<sequence length="186" mass="20184">MKDKEEMTMLSPASTHLLRSGSAPAAPLLPRRASLQLSCVAGGAAPRSRRRSGRLEVVRAATAEVAEAAGAPAYTSESLILYFKAEGTMEERAVPKITQALEGMDGVTDLEVLIEEGIGSVVVNLPPSAPTFHRQLLPVFSVHVYIHAFLLRGIYLSAVIRSNHYPNFVNTLDSVKCTIWKVQTQE</sequence>